<dbReference type="eggNOG" id="COG2326">
    <property type="taxonomic scope" value="Bacteria"/>
</dbReference>
<protein>
    <recommendedName>
        <fullName evidence="3">Polyphosphate kinase-2-related domain-containing protein</fullName>
    </recommendedName>
</protein>
<evidence type="ECO:0000313" key="5">
    <source>
        <dbReference type="Proteomes" id="UP000030647"/>
    </source>
</evidence>
<gene>
    <name evidence="4" type="ORF">L248_0121</name>
</gene>
<proteinExistence type="predicted"/>
<sequence>MDLKQYRFAGDGTFRIKDQSTLPPQAYQDNEKAIKKEIKKDRKTLQEAQEKLYAQNQFGILILFQAMDAAGKDGMIKHVMRGVNPQGTTVTPFKVPTANELAHDYLWRTRIAFPRSGEIAIFNRSYYEEVLVDRVHPANVLKEHIPGIDAVSDVNDTLWHQRYQDFKDLEAFANRNGIVILKFFLHLSKGEQKKRFLDRIEIPEKNWKFSENDINERQYWDQYQKAYEEAIQHTATKENPWYVIPADDKWYSRLIVSKIINARIAALPLRFPQVTAEQKQGLHAALEKLEDHSAKSNS</sequence>
<dbReference type="Gene3D" id="3.40.50.300">
    <property type="entry name" value="P-loop containing nucleotide triphosphate hydrolases"/>
    <property type="match status" value="1"/>
</dbReference>
<dbReference type="GO" id="GO:0006797">
    <property type="term" value="P:polyphosphate metabolic process"/>
    <property type="evidence" value="ECO:0007669"/>
    <property type="project" value="InterPro"/>
</dbReference>
<keyword evidence="2" id="KW-0418">Kinase</keyword>
<dbReference type="AlphaFoldDB" id="U4TYQ7"/>
<keyword evidence="5" id="KW-1185">Reference proteome</keyword>
<dbReference type="SUPFAM" id="SSF52540">
    <property type="entry name" value="P-loop containing nucleoside triphosphate hydrolases"/>
    <property type="match status" value="1"/>
</dbReference>
<accession>U4TYQ7</accession>
<dbReference type="PANTHER" id="PTHR34383:SF3">
    <property type="entry name" value="POLYPHOSPHATE:AMP PHOSPHOTRANSFERASE"/>
    <property type="match status" value="1"/>
</dbReference>
<dbReference type="STRING" id="1231336.L248_0121"/>
<feature type="domain" description="Polyphosphate kinase-2-related" evidence="3">
    <location>
        <begin position="31"/>
        <end position="265"/>
    </location>
</feature>
<name>U4TYQ7_9LACO</name>
<dbReference type="Proteomes" id="UP000030647">
    <property type="component" value="Unassembled WGS sequence"/>
</dbReference>
<dbReference type="RefSeq" id="WP_022528068.1">
    <property type="nucleotide sequence ID" value="NZ_KI271582.1"/>
</dbReference>
<dbReference type="EMBL" id="KI271582">
    <property type="protein sequence ID" value="ERL66442.1"/>
    <property type="molecule type" value="Genomic_DNA"/>
</dbReference>
<evidence type="ECO:0000313" key="4">
    <source>
        <dbReference type="EMBL" id="ERL66442.1"/>
    </source>
</evidence>
<dbReference type="PIRSF" id="PIRSF028756">
    <property type="entry name" value="PPK2_prd"/>
    <property type="match status" value="1"/>
</dbReference>
<dbReference type="InterPro" id="IPR022488">
    <property type="entry name" value="PPK2-related"/>
</dbReference>
<dbReference type="PANTHER" id="PTHR34383">
    <property type="entry name" value="POLYPHOSPHATE:AMP PHOSPHOTRANSFERASE-RELATED"/>
    <property type="match status" value="1"/>
</dbReference>
<evidence type="ECO:0000256" key="1">
    <source>
        <dbReference type="ARBA" id="ARBA00022679"/>
    </source>
</evidence>
<dbReference type="Pfam" id="PF03976">
    <property type="entry name" value="PPK2"/>
    <property type="match status" value="1"/>
</dbReference>
<dbReference type="InterPro" id="IPR016898">
    <property type="entry name" value="Polyphosphate_phosphotransfera"/>
</dbReference>
<organism evidence="4 5">
    <name type="scientific">Schleiferilactobacillus shenzhenensis LY-73</name>
    <dbReference type="NCBI Taxonomy" id="1231336"/>
    <lineage>
        <taxon>Bacteria</taxon>
        <taxon>Bacillati</taxon>
        <taxon>Bacillota</taxon>
        <taxon>Bacilli</taxon>
        <taxon>Lactobacillales</taxon>
        <taxon>Lactobacillaceae</taxon>
        <taxon>Schleiferilactobacillus</taxon>
    </lineage>
</organism>
<dbReference type="InterPro" id="IPR022300">
    <property type="entry name" value="PPK2-rel_1"/>
</dbReference>
<dbReference type="InterPro" id="IPR027417">
    <property type="entry name" value="P-loop_NTPase"/>
</dbReference>
<dbReference type="OrthoDB" id="9775224at2"/>
<dbReference type="NCBIfam" id="TIGR03709">
    <property type="entry name" value="PPK2_rel_1"/>
    <property type="match status" value="1"/>
</dbReference>
<evidence type="ECO:0000259" key="3">
    <source>
        <dbReference type="Pfam" id="PF03976"/>
    </source>
</evidence>
<evidence type="ECO:0000256" key="2">
    <source>
        <dbReference type="ARBA" id="ARBA00022777"/>
    </source>
</evidence>
<reference evidence="5" key="1">
    <citation type="journal article" date="2013" name="Genome Announc.">
        <title>Whole-Genome Sequencing of Lactobacillus shenzhenensis Strain LY-73T.</title>
        <authorList>
            <person name="Lin Z."/>
            <person name="Liu Z."/>
            <person name="Yang R."/>
            <person name="Zou Y."/>
            <person name="Wan D."/>
            <person name="Chen J."/>
            <person name="Guo M."/>
            <person name="Zhao J."/>
            <person name="Fang C."/>
            <person name="Yang R."/>
            <person name="Liu F."/>
        </authorList>
    </citation>
    <scope>NUCLEOTIDE SEQUENCE [LARGE SCALE GENOMIC DNA]</scope>
    <source>
        <strain evidence="5">LY-73</strain>
    </source>
</reference>
<keyword evidence="1" id="KW-0808">Transferase</keyword>
<dbReference type="HOGENOM" id="CLU_048699_1_0_9"/>
<dbReference type="GO" id="GO:0008976">
    <property type="term" value="F:polyphosphate kinase activity"/>
    <property type="evidence" value="ECO:0007669"/>
    <property type="project" value="InterPro"/>
</dbReference>